<accession>A0A7V6CN97</accession>
<reference evidence="1" key="1">
    <citation type="journal article" date="2020" name="mSystems">
        <title>Genome- and Community-Level Interaction Insights into Carbon Utilization and Element Cycling Functions of Hydrothermarchaeota in Hydrothermal Sediment.</title>
        <authorList>
            <person name="Zhou Z."/>
            <person name="Liu Y."/>
            <person name="Xu W."/>
            <person name="Pan J."/>
            <person name="Luo Z.H."/>
            <person name="Li M."/>
        </authorList>
    </citation>
    <scope>NUCLEOTIDE SEQUENCE [LARGE SCALE GENOMIC DNA]</scope>
    <source>
        <strain evidence="1">SpSt-791</strain>
    </source>
</reference>
<dbReference type="EMBL" id="DTHS01000030">
    <property type="protein sequence ID" value="HHR48986.1"/>
    <property type="molecule type" value="Genomic_DNA"/>
</dbReference>
<proteinExistence type="predicted"/>
<dbReference type="AlphaFoldDB" id="A0A7V6CN97"/>
<protein>
    <recommendedName>
        <fullName evidence="2">DUF4382 domain-containing protein</fullName>
    </recommendedName>
</protein>
<name>A0A7V6CN97_UNCW3</name>
<comment type="caution">
    <text evidence="1">The sequence shown here is derived from an EMBL/GenBank/DDBJ whole genome shotgun (WGS) entry which is preliminary data.</text>
</comment>
<organism evidence="1">
    <name type="scientific">candidate division WOR-3 bacterium</name>
    <dbReference type="NCBI Taxonomy" id="2052148"/>
    <lineage>
        <taxon>Bacteria</taxon>
        <taxon>Bacteria division WOR-3</taxon>
    </lineage>
</organism>
<sequence>MKYFKLFLLLFLVSILTTCDVQRKNALRIKSINEDKPLKIDVIDIYSYEEEGEKFYDEAIWDHYARIEFLYTEIGLGLPTAPGTYTALLTDYEITFEDITPGMAPEDRFKGEKVKGKCNIIIPSDPEGKKSVEAVVKVMPESYIEMYLDELSEFRVLGAKIKFRGKDLLSDKSLEVEGSFTIDVGDYVDDVDKLEPPQP</sequence>
<evidence type="ECO:0008006" key="2">
    <source>
        <dbReference type="Google" id="ProtNLM"/>
    </source>
</evidence>
<gene>
    <name evidence="1" type="ORF">ENV79_05050</name>
</gene>
<evidence type="ECO:0000313" key="1">
    <source>
        <dbReference type="EMBL" id="HHR48986.1"/>
    </source>
</evidence>